<keyword evidence="7" id="KW-0137">Centromere</keyword>
<protein>
    <recommendedName>
        <fullName evidence="12">Centromere protein Cenp-K</fullName>
    </recommendedName>
</protein>
<keyword evidence="4" id="KW-0158">Chromosome</keyword>
<feature type="coiled-coil region" evidence="8">
    <location>
        <begin position="15"/>
        <end position="42"/>
    </location>
</feature>
<evidence type="ECO:0000256" key="3">
    <source>
        <dbReference type="ARBA" id="ARBA00005795"/>
    </source>
</evidence>
<evidence type="ECO:0000256" key="9">
    <source>
        <dbReference type="SAM" id="MobiDB-lite"/>
    </source>
</evidence>
<organism evidence="10 11">
    <name type="scientific">Ophiocordyceps camponoti-floridani</name>
    <dbReference type="NCBI Taxonomy" id="2030778"/>
    <lineage>
        <taxon>Eukaryota</taxon>
        <taxon>Fungi</taxon>
        <taxon>Dikarya</taxon>
        <taxon>Ascomycota</taxon>
        <taxon>Pezizomycotina</taxon>
        <taxon>Sordariomycetes</taxon>
        <taxon>Hypocreomycetidae</taxon>
        <taxon>Hypocreales</taxon>
        <taxon>Ophiocordycipitaceae</taxon>
        <taxon>Ophiocordyceps</taxon>
    </lineage>
</organism>
<dbReference type="GO" id="GO:0051382">
    <property type="term" value="P:kinetochore assembly"/>
    <property type="evidence" value="ECO:0007669"/>
    <property type="project" value="InterPro"/>
</dbReference>
<comment type="subcellular location">
    <subcellularLocation>
        <location evidence="2">Chromosome</location>
        <location evidence="2">Centromere</location>
    </subcellularLocation>
    <subcellularLocation>
        <location evidence="1">Nucleus</location>
    </subcellularLocation>
</comment>
<evidence type="ECO:0000256" key="1">
    <source>
        <dbReference type="ARBA" id="ARBA00004123"/>
    </source>
</evidence>
<evidence type="ECO:0000313" key="10">
    <source>
        <dbReference type="EMBL" id="KAF4581152.1"/>
    </source>
</evidence>
<evidence type="ECO:0000256" key="5">
    <source>
        <dbReference type="ARBA" id="ARBA00023054"/>
    </source>
</evidence>
<evidence type="ECO:0000256" key="8">
    <source>
        <dbReference type="SAM" id="Coils"/>
    </source>
</evidence>
<evidence type="ECO:0008006" key="12">
    <source>
        <dbReference type="Google" id="ProtNLM"/>
    </source>
</evidence>
<gene>
    <name evidence="10" type="ORF">GQ602_007289</name>
</gene>
<dbReference type="OrthoDB" id="9445768at2759"/>
<dbReference type="PANTHER" id="PTHR14401">
    <property type="entry name" value="CENTROMERE PROTEIN K"/>
    <property type="match status" value="1"/>
</dbReference>
<evidence type="ECO:0000256" key="4">
    <source>
        <dbReference type="ARBA" id="ARBA00022454"/>
    </source>
</evidence>
<dbReference type="EMBL" id="JAACLJ010000009">
    <property type="protein sequence ID" value="KAF4581152.1"/>
    <property type="molecule type" value="Genomic_DNA"/>
</dbReference>
<evidence type="ECO:0000313" key="11">
    <source>
        <dbReference type="Proteomes" id="UP000562929"/>
    </source>
</evidence>
<evidence type="ECO:0000256" key="6">
    <source>
        <dbReference type="ARBA" id="ARBA00023242"/>
    </source>
</evidence>
<dbReference type="AlphaFoldDB" id="A0A8H4Q146"/>
<dbReference type="Proteomes" id="UP000562929">
    <property type="component" value="Unassembled WGS sequence"/>
</dbReference>
<dbReference type="GO" id="GO:0005634">
    <property type="term" value="C:nucleus"/>
    <property type="evidence" value="ECO:0007669"/>
    <property type="project" value="UniProtKB-SubCell"/>
</dbReference>
<keyword evidence="6" id="KW-0539">Nucleus</keyword>
<comment type="caution">
    <text evidence="10">The sequence shown here is derived from an EMBL/GenBank/DDBJ whole genome shotgun (WGS) entry which is preliminary data.</text>
</comment>
<feature type="compositionally biased region" description="Low complexity" evidence="9">
    <location>
        <begin position="148"/>
        <end position="157"/>
    </location>
</feature>
<keyword evidence="5 8" id="KW-0175">Coiled coil</keyword>
<dbReference type="GO" id="GO:0000070">
    <property type="term" value="P:mitotic sister chromatid segregation"/>
    <property type="evidence" value="ECO:0007669"/>
    <property type="project" value="TreeGrafter"/>
</dbReference>
<accession>A0A8H4Q146</accession>
<dbReference type="PANTHER" id="PTHR14401:SF6">
    <property type="entry name" value="CENTROMERE PROTEIN K"/>
    <property type="match status" value="1"/>
</dbReference>
<sequence length="335" mass="36956">MDTNPPTQTEAQLHASNLDHTLKELQRKVQEHEAELERLRASLGPEAANPSPRTQLAVIKSALDEVTKSEPFLPSSGSVLPSLIALRKTHRTAIESETEMTAQKPILDRARSRLEEAQAHLTDQKLLNDALAARIQSLRSQLEDEQGSHQQEQQQPENASLLRMETLRAAKDRYGAETASMMRSLLAFIENHLAPMLAAEELGGPVVGSATEMDLDHLDAGFNAQGKLNKIKDKAGNQDKRQRRIDEIWGSADAQAGADGPVDDEAAAAAREMQRLTEELLNALVEAKGDSTASYVKLNRESAAARFLVRSQVAQFHPKDATRIRLVDFGRELDR</sequence>
<reference evidence="10 11" key="1">
    <citation type="journal article" date="2020" name="G3 (Bethesda)">
        <title>Genetic Underpinnings of Host Manipulation by Ophiocordyceps as Revealed by Comparative Transcriptomics.</title>
        <authorList>
            <person name="Will I."/>
            <person name="Das B."/>
            <person name="Trinh T."/>
            <person name="Brachmann A."/>
            <person name="Ohm R.A."/>
            <person name="de Bekker C."/>
        </authorList>
    </citation>
    <scope>NUCLEOTIDE SEQUENCE [LARGE SCALE GENOMIC DNA]</scope>
    <source>
        <strain evidence="10 11">EC05</strain>
    </source>
</reference>
<comment type="similarity">
    <text evidence="3">Belongs to the CENP-K/MCM22 family.</text>
</comment>
<evidence type="ECO:0000256" key="7">
    <source>
        <dbReference type="ARBA" id="ARBA00023328"/>
    </source>
</evidence>
<evidence type="ECO:0000256" key="2">
    <source>
        <dbReference type="ARBA" id="ARBA00004584"/>
    </source>
</evidence>
<feature type="region of interest" description="Disordered" evidence="9">
    <location>
        <begin position="139"/>
        <end position="161"/>
    </location>
</feature>
<name>A0A8H4Q146_9HYPO</name>
<proteinExistence type="inferred from homology"/>
<dbReference type="GO" id="GO:0000775">
    <property type="term" value="C:chromosome, centromeric region"/>
    <property type="evidence" value="ECO:0007669"/>
    <property type="project" value="UniProtKB-SubCell"/>
</dbReference>
<dbReference type="InterPro" id="IPR020993">
    <property type="entry name" value="Centromere_CenpK"/>
</dbReference>
<keyword evidence="11" id="KW-1185">Reference proteome</keyword>